<dbReference type="AlphaFoldDB" id="A0AAV4BGV4"/>
<keyword evidence="3" id="KW-1185">Reference proteome</keyword>
<keyword evidence="1" id="KW-1133">Transmembrane helix</keyword>
<evidence type="ECO:0000313" key="2">
    <source>
        <dbReference type="EMBL" id="GFO17579.1"/>
    </source>
</evidence>
<feature type="transmembrane region" description="Helical" evidence="1">
    <location>
        <begin position="31"/>
        <end position="48"/>
    </location>
</feature>
<evidence type="ECO:0000313" key="3">
    <source>
        <dbReference type="Proteomes" id="UP000735302"/>
    </source>
</evidence>
<reference evidence="2 3" key="1">
    <citation type="journal article" date="2021" name="Elife">
        <title>Chloroplast acquisition without the gene transfer in kleptoplastic sea slugs, Plakobranchus ocellatus.</title>
        <authorList>
            <person name="Maeda T."/>
            <person name="Takahashi S."/>
            <person name="Yoshida T."/>
            <person name="Shimamura S."/>
            <person name="Takaki Y."/>
            <person name="Nagai Y."/>
            <person name="Toyoda A."/>
            <person name="Suzuki Y."/>
            <person name="Arimoto A."/>
            <person name="Ishii H."/>
            <person name="Satoh N."/>
            <person name="Nishiyama T."/>
            <person name="Hasebe M."/>
            <person name="Maruyama T."/>
            <person name="Minagawa J."/>
            <person name="Obokata J."/>
            <person name="Shigenobu S."/>
        </authorList>
    </citation>
    <scope>NUCLEOTIDE SEQUENCE [LARGE SCALE GENOMIC DNA]</scope>
</reference>
<protein>
    <submittedName>
        <fullName evidence="2">Uncharacterized protein</fullName>
    </submittedName>
</protein>
<keyword evidence="1" id="KW-0812">Transmembrane</keyword>
<feature type="transmembrane region" description="Helical" evidence="1">
    <location>
        <begin position="60"/>
        <end position="83"/>
    </location>
</feature>
<proteinExistence type="predicted"/>
<gene>
    <name evidence="2" type="ORF">PoB_004408400</name>
</gene>
<keyword evidence="1" id="KW-0472">Membrane</keyword>
<organism evidence="2 3">
    <name type="scientific">Plakobranchus ocellatus</name>
    <dbReference type="NCBI Taxonomy" id="259542"/>
    <lineage>
        <taxon>Eukaryota</taxon>
        <taxon>Metazoa</taxon>
        <taxon>Spiralia</taxon>
        <taxon>Lophotrochozoa</taxon>
        <taxon>Mollusca</taxon>
        <taxon>Gastropoda</taxon>
        <taxon>Heterobranchia</taxon>
        <taxon>Euthyneura</taxon>
        <taxon>Panpulmonata</taxon>
        <taxon>Sacoglossa</taxon>
        <taxon>Placobranchoidea</taxon>
        <taxon>Plakobranchidae</taxon>
        <taxon>Plakobranchus</taxon>
    </lineage>
</organism>
<accession>A0AAV4BGV4</accession>
<comment type="caution">
    <text evidence="2">The sequence shown here is derived from an EMBL/GenBank/DDBJ whole genome shotgun (WGS) entry which is preliminary data.</text>
</comment>
<evidence type="ECO:0000256" key="1">
    <source>
        <dbReference type="SAM" id="Phobius"/>
    </source>
</evidence>
<dbReference type="Proteomes" id="UP000735302">
    <property type="component" value="Unassembled WGS sequence"/>
</dbReference>
<dbReference type="EMBL" id="BLXT01004836">
    <property type="protein sequence ID" value="GFO17579.1"/>
    <property type="molecule type" value="Genomic_DNA"/>
</dbReference>
<name>A0AAV4BGV4_9GAST</name>
<sequence>MSLQSTHLYVFTSTTLCHLDLHLGMGLLPPIRFISIYISSLVKLNCLMSSRSKHHLGPTVLVHLHLYFCSGVFPLFWHISIYYSAVVYFPCLGISRSTFLQWSTSTVLAHLDILFCSSQILCDGPSGSTFLQWSNSSVLVRQDLHFCSGPIPLSWSVRVYISAVVYFHYLGTSRYTFLQ</sequence>